<organism evidence="1 2">
    <name type="scientific">Prauserella shujinwangii</name>
    <dbReference type="NCBI Taxonomy" id="1453103"/>
    <lineage>
        <taxon>Bacteria</taxon>
        <taxon>Bacillati</taxon>
        <taxon>Actinomycetota</taxon>
        <taxon>Actinomycetes</taxon>
        <taxon>Pseudonocardiales</taxon>
        <taxon>Pseudonocardiaceae</taxon>
        <taxon>Prauserella</taxon>
    </lineage>
</organism>
<dbReference type="PANTHER" id="PTHR38479">
    <property type="entry name" value="LMO0824 PROTEIN"/>
    <property type="match status" value="1"/>
</dbReference>
<dbReference type="EMBL" id="PVNH01000012">
    <property type="protein sequence ID" value="PRX44196.1"/>
    <property type="molecule type" value="Genomic_DNA"/>
</dbReference>
<dbReference type="RefSeq" id="WP_106181517.1">
    <property type="nucleotide sequence ID" value="NZ_PVNH01000012.1"/>
</dbReference>
<dbReference type="Proteomes" id="UP000238362">
    <property type="component" value="Unassembled WGS sequence"/>
</dbReference>
<reference evidence="1 2" key="1">
    <citation type="submission" date="2018-03" db="EMBL/GenBank/DDBJ databases">
        <title>Genomic Encyclopedia of Type Strains, Phase III (KMG-III): the genomes of soil and plant-associated and newly described type strains.</title>
        <authorList>
            <person name="Whitman W."/>
        </authorList>
    </citation>
    <scope>NUCLEOTIDE SEQUENCE [LARGE SCALE GENOMIC DNA]</scope>
    <source>
        <strain evidence="1 2">CGMCC 4.7125</strain>
    </source>
</reference>
<dbReference type="AlphaFoldDB" id="A0A2T0LM91"/>
<accession>A0A2T0LM91</accession>
<dbReference type="OrthoDB" id="9148135at2"/>
<dbReference type="PANTHER" id="PTHR38479:SF2">
    <property type="entry name" value="WINGED HELIX DNA-BINDING DOMAIN-CONTAINING PROTEIN"/>
    <property type="match status" value="1"/>
</dbReference>
<comment type="caution">
    <text evidence="1">The sequence shown here is derived from an EMBL/GenBank/DDBJ whole genome shotgun (WGS) entry which is preliminary data.</text>
</comment>
<sequence length="374" mass="39539">MPDVQRAQVLAYRIAAHGLHRAGTDPAALAVLDLGVQDVGGRATASLAVAARTGSAALSLEDDERFTLAWTHRGAPHYHRASEFPGLLPALFPVDDADALARLGWRPAEAEAAGMPAREILLTAARSLRKAVGHAMTKGAASAAVTRLVPDALSRWCRGCQATHIHEQLMRLAAPLAGLALVPGASPATLVPVPGRPRIPAEADVPGATGTVQCYLRLHGPATAGEAAGFVGSTRAIVAGQLWPGDLAEVRVEGRTAHLPADRLAELEHPPEPDLVRLLPPGDPYLQARDRALLVPEKARQQELWRVLGNPGALLADGEIAGTWRAKASGRRLEITVDPFRPLPRSVRARVEAEAELVAAVRGQDKVAVRWPGS</sequence>
<keyword evidence="1" id="KW-0238">DNA-binding</keyword>
<evidence type="ECO:0000313" key="2">
    <source>
        <dbReference type="Proteomes" id="UP000238362"/>
    </source>
</evidence>
<gene>
    <name evidence="1" type="ORF">B0I33_11274</name>
</gene>
<proteinExistence type="predicted"/>
<dbReference type="Pfam" id="PF06224">
    <property type="entry name" value="AlkZ-like"/>
    <property type="match status" value="1"/>
</dbReference>
<evidence type="ECO:0000313" key="1">
    <source>
        <dbReference type="EMBL" id="PRX44196.1"/>
    </source>
</evidence>
<protein>
    <submittedName>
        <fullName evidence="1">Winged helix DNA-binding protein</fullName>
    </submittedName>
</protein>
<dbReference type="GO" id="GO:0003677">
    <property type="term" value="F:DNA binding"/>
    <property type="evidence" value="ECO:0007669"/>
    <property type="project" value="UniProtKB-KW"/>
</dbReference>
<name>A0A2T0LM91_9PSEU</name>
<dbReference type="InterPro" id="IPR009351">
    <property type="entry name" value="AlkZ-like"/>
</dbReference>
<keyword evidence="2" id="KW-1185">Reference proteome</keyword>